<evidence type="ECO:0000259" key="1">
    <source>
        <dbReference type="SMART" id="SM00732"/>
    </source>
</evidence>
<protein>
    <submittedName>
        <fullName evidence="2">RNA-binding transcriptional accessory protein</fullName>
    </submittedName>
</protein>
<dbReference type="SUPFAM" id="SSF53098">
    <property type="entry name" value="Ribonuclease H-like"/>
    <property type="match status" value="1"/>
</dbReference>
<dbReference type="InterPro" id="IPR032639">
    <property type="entry name" value="Tex_YqgF"/>
</dbReference>
<feature type="non-terminal residue" evidence="2">
    <location>
        <position position="452"/>
    </location>
</feature>
<dbReference type="PANTHER" id="PTHR10724:SF10">
    <property type="entry name" value="S1 RNA-BINDING DOMAIN-CONTAINING PROTEIN 1"/>
    <property type="match status" value="1"/>
</dbReference>
<dbReference type="GO" id="GO:0003735">
    <property type="term" value="F:structural constituent of ribosome"/>
    <property type="evidence" value="ECO:0007669"/>
    <property type="project" value="TreeGrafter"/>
</dbReference>
<dbReference type="Pfam" id="PF22706">
    <property type="entry name" value="Tex_central_region"/>
    <property type="match status" value="1"/>
</dbReference>
<dbReference type="GO" id="GO:0003729">
    <property type="term" value="F:mRNA binding"/>
    <property type="evidence" value="ECO:0007669"/>
    <property type="project" value="TreeGrafter"/>
</dbReference>
<comment type="caution">
    <text evidence="2">The sequence shown here is derived from an EMBL/GenBank/DDBJ whole genome shotgun (WGS) entry which is preliminary data.</text>
</comment>
<dbReference type="PANTHER" id="PTHR10724">
    <property type="entry name" value="30S RIBOSOMAL PROTEIN S1"/>
    <property type="match status" value="1"/>
</dbReference>
<proteinExistence type="predicted"/>
<dbReference type="InterPro" id="IPR006641">
    <property type="entry name" value="YqgF/RNaseH-like_dom"/>
</dbReference>
<dbReference type="Proteomes" id="UP000886893">
    <property type="component" value="Unassembled WGS sequence"/>
</dbReference>
<accession>A0A9D1KB98</accession>
<dbReference type="InterPro" id="IPR037027">
    <property type="entry name" value="YqgF/RNaseH-like_dom_sf"/>
</dbReference>
<evidence type="ECO:0000313" key="2">
    <source>
        <dbReference type="EMBL" id="HIT17171.1"/>
    </source>
</evidence>
<dbReference type="Gene3D" id="3.30.420.140">
    <property type="entry name" value="YqgF/RNase H-like domain"/>
    <property type="match status" value="1"/>
</dbReference>
<dbReference type="InterPro" id="IPR018974">
    <property type="entry name" value="Tex-like_N"/>
</dbReference>
<gene>
    <name evidence="2" type="ORF">IAD04_02175</name>
</gene>
<name>A0A9D1KB98_9FIRM</name>
<dbReference type="InterPro" id="IPR050437">
    <property type="entry name" value="Ribos_protein_bS1-like"/>
</dbReference>
<dbReference type="SUPFAM" id="SSF158832">
    <property type="entry name" value="Tex N-terminal region-like"/>
    <property type="match status" value="1"/>
</dbReference>
<dbReference type="AlphaFoldDB" id="A0A9D1KB98"/>
<dbReference type="InterPro" id="IPR023323">
    <property type="entry name" value="Tex-like_dom_sf"/>
</dbReference>
<dbReference type="Pfam" id="PF16921">
    <property type="entry name" value="Tex_YqgF"/>
    <property type="match status" value="1"/>
</dbReference>
<feature type="domain" description="YqgF/RNase H-like" evidence="1">
    <location>
        <begin position="316"/>
        <end position="414"/>
    </location>
</feature>
<reference evidence="2" key="1">
    <citation type="submission" date="2020-10" db="EMBL/GenBank/DDBJ databases">
        <authorList>
            <person name="Gilroy R."/>
        </authorList>
    </citation>
    <scope>NUCLEOTIDE SEQUENCE</scope>
    <source>
        <strain evidence="2">14508</strain>
    </source>
</reference>
<dbReference type="Gene3D" id="1.10.10.650">
    <property type="entry name" value="RuvA domain 2-like"/>
    <property type="match status" value="1"/>
</dbReference>
<dbReference type="FunFam" id="1.10.10.650:FF:000001">
    <property type="entry name" value="S1 RNA-binding domain 1"/>
    <property type="match status" value="1"/>
</dbReference>
<organism evidence="2 3">
    <name type="scientific">Candidatus Caccosoma faecigallinarum</name>
    <dbReference type="NCBI Taxonomy" id="2840720"/>
    <lineage>
        <taxon>Bacteria</taxon>
        <taxon>Bacillati</taxon>
        <taxon>Bacillota</taxon>
        <taxon>Bacillota incertae sedis</taxon>
        <taxon>Candidatus Caccosoma</taxon>
    </lineage>
</organism>
<dbReference type="Gene3D" id="1.10.3500.10">
    <property type="entry name" value="Tex N-terminal region-like"/>
    <property type="match status" value="1"/>
</dbReference>
<dbReference type="EMBL" id="DVKI01000069">
    <property type="protein sequence ID" value="HIT17171.1"/>
    <property type="molecule type" value="Genomic_DNA"/>
</dbReference>
<dbReference type="SMART" id="SM00732">
    <property type="entry name" value="YqgFc"/>
    <property type="match status" value="1"/>
</dbReference>
<dbReference type="GO" id="GO:0006139">
    <property type="term" value="P:nucleobase-containing compound metabolic process"/>
    <property type="evidence" value="ECO:0007669"/>
    <property type="project" value="InterPro"/>
</dbReference>
<evidence type="ECO:0000313" key="3">
    <source>
        <dbReference type="Proteomes" id="UP000886893"/>
    </source>
</evidence>
<reference evidence="2" key="2">
    <citation type="journal article" date="2021" name="PeerJ">
        <title>Extensive microbial diversity within the chicken gut microbiome revealed by metagenomics and culture.</title>
        <authorList>
            <person name="Gilroy R."/>
            <person name="Ravi A."/>
            <person name="Getino M."/>
            <person name="Pursley I."/>
            <person name="Horton D.L."/>
            <person name="Alikhan N.F."/>
            <person name="Baker D."/>
            <person name="Gharbi K."/>
            <person name="Hall N."/>
            <person name="Watson M."/>
            <person name="Adriaenssens E.M."/>
            <person name="Foster-Nyarko E."/>
            <person name="Jarju S."/>
            <person name="Secka A."/>
            <person name="Antonio M."/>
            <person name="Oren A."/>
            <person name="Chaudhuri R.R."/>
            <person name="La Ragione R."/>
            <person name="Hildebrand F."/>
            <person name="Pallen M.J."/>
        </authorList>
    </citation>
    <scope>NUCLEOTIDE SEQUENCE</scope>
    <source>
        <strain evidence="2">14508</strain>
    </source>
</reference>
<dbReference type="InterPro" id="IPR055179">
    <property type="entry name" value="Tex-like_central_region"/>
</dbReference>
<sequence length="452" mass="51915">MDEKIILQISEDLGISKKQVIAVLKLLEEENTIPFIARYRKEATGGLDEVQINEIQKVYQYQMDLKKRKEDVCRLIQEKGMLTPELQAQIEAATKLVEVEDLYRPYKEKKKTKATEAIAKGLQPLADYIALQANDSQVAKEAEKYITEEIKTADEAIENALYIIAENISDDSSIRKWLRSFITHFGFLTSKVKKKNPDEKEVYKMYYEYKELVSQIKPHRILALNRGENENVLTLSFEYDEDEVQRYITKKWVHSENEEIKKCYDIAIKDSLKRLIKPSVEREIWSDLMDQASVVAIDVFGKNAKQLFMQAPIKNKMVLGVDPAYRTGCKLAVVDHTGKFIDKAVAYPHEPHNQYQQGLDIVRQLIKKYHVEIIAIGNGTASRETEKWIAEAISTIDYKISYALVSEAGASVYSASEEARKEFPDFHVEERSAISIARRIIDPLAELVKIDP</sequence>
<dbReference type="InterPro" id="IPR012337">
    <property type="entry name" value="RNaseH-like_sf"/>
</dbReference>
<dbReference type="Pfam" id="PF09371">
    <property type="entry name" value="Tex_N"/>
    <property type="match status" value="1"/>
</dbReference>
<dbReference type="GO" id="GO:0006412">
    <property type="term" value="P:translation"/>
    <property type="evidence" value="ECO:0007669"/>
    <property type="project" value="TreeGrafter"/>
</dbReference>
<dbReference type="FunFam" id="3.30.420.140:FF:000001">
    <property type="entry name" value="RNA-binding transcriptional accessory protein"/>
    <property type="match status" value="1"/>
</dbReference>
<dbReference type="InterPro" id="IPR023319">
    <property type="entry name" value="Tex-like_HTH_dom_sf"/>
</dbReference>